<organism evidence="1 2">
    <name type="scientific">Oryza sativa subsp. japonica</name>
    <name type="common">Rice</name>
    <dbReference type="NCBI Taxonomy" id="39947"/>
    <lineage>
        <taxon>Eukaryota</taxon>
        <taxon>Viridiplantae</taxon>
        <taxon>Streptophyta</taxon>
        <taxon>Embryophyta</taxon>
        <taxon>Tracheophyta</taxon>
        <taxon>Spermatophyta</taxon>
        <taxon>Magnoliopsida</taxon>
        <taxon>Liliopsida</taxon>
        <taxon>Poales</taxon>
        <taxon>Poaceae</taxon>
        <taxon>BOP clade</taxon>
        <taxon>Oryzoideae</taxon>
        <taxon>Oryzeae</taxon>
        <taxon>Oryzinae</taxon>
        <taxon>Oryza</taxon>
        <taxon>Oryza sativa</taxon>
    </lineage>
</organism>
<dbReference type="AlphaFoldDB" id="A0A0P0WXW9"/>
<dbReference type="PaxDb" id="39947-A0A0P0WXW9"/>
<sequence>RDALLVPEVVGRIHRRLHRGEPLEVAGEVLLPPHLAALERAHVVRRHRVLADVQVPEVHVRLPRVAADVRLHERVQATDPPVRRRSVAGPVRDVLDVVQDAAPVRVRRRRGGDATDEPAHRLEEHLAGAVHGEPREDVLPHVRRDGSPDVVGLGLGEGAQAATGTWRAALARSPVW</sequence>
<keyword evidence="2" id="KW-1185">Reference proteome</keyword>
<dbReference type="FunCoup" id="A0A0P0WXW9">
    <property type="interactions" value="31"/>
</dbReference>
<dbReference type="InParanoid" id="A0A0P0WXW9"/>
<dbReference type="EMBL" id="AP014962">
    <property type="protein sequence ID" value="BAS98171.1"/>
    <property type="molecule type" value="Genomic_DNA"/>
</dbReference>
<reference evidence="1 2" key="3">
    <citation type="journal article" date="2013" name="Rice">
        <title>Improvement of the Oryza sativa Nipponbare reference genome using next generation sequence and optical map data.</title>
        <authorList>
            <person name="Kawahara Y."/>
            <person name="de la Bastide M."/>
            <person name="Hamilton J.P."/>
            <person name="Kanamori H."/>
            <person name="McCombie W.R."/>
            <person name="Ouyang S."/>
            <person name="Schwartz D.C."/>
            <person name="Tanaka T."/>
            <person name="Wu J."/>
            <person name="Zhou S."/>
            <person name="Childs K.L."/>
            <person name="Davidson R.M."/>
            <person name="Lin H."/>
            <person name="Quesada-Ocampo L."/>
            <person name="Vaillancourt B."/>
            <person name="Sakai H."/>
            <person name="Lee S.S."/>
            <person name="Kim J."/>
            <person name="Numa H."/>
            <person name="Itoh T."/>
            <person name="Buell C.R."/>
            <person name="Matsumoto T."/>
        </authorList>
    </citation>
    <scope>NUCLEOTIDE SEQUENCE [LARGE SCALE GENOMIC DNA]</scope>
    <source>
        <strain evidence="2">cv. Nipponbare</strain>
    </source>
</reference>
<gene>
    <name evidence="1" type="ordered locus">Os06g0549337</name>
    <name evidence="1" type="ORF">OSNPB_060549337</name>
</gene>
<proteinExistence type="predicted"/>
<accession>A0A0P0WXW9</accession>
<dbReference type="Proteomes" id="UP000059680">
    <property type="component" value="Chromosome 6"/>
</dbReference>
<reference evidence="2" key="1">
    <citation type="journal article" date="2005" name="Nature">
        <title>The map-based sequence of the rice genome.</title>
        <authorList>
            <consortium name="International rice genome sequencing project (IRGSP)"/>
            <person name="Matsumoto T."/>
            <person name="Wu J."/>
            <person name="Kanamori H."/>
            <person name="Katayose Y."/>
            <person name="Fujisawa M."/>
            <person name="Namiki N."/>
            <person name="Mizuno H."/>
            <person name="Yamamoto K."/>
            <person name="Antonio B.A."/>
            <person name="Baba T."/>
            <person name="Sakata K."/>
            <person name="Nagamura Y."/>
            <person name="Aoki H."/>
            <person name="Arikawa K."/>
            <person name="Arita K."/>
            <person name="Bito T."/>
            <person name="Chiden Y."/>
            <person name="Fujitsuka N."/>
            <person name="Fukunaka R."/>
            <person name="Hamada M."/>
            <person name="Harada C."/>
            <person name="Hayashi A."/>
            <person name="Hijishita S."/>
            <person name="Honda M."/>
            <person name="Hosokawa S."/>
            <person name="Ichikawa Y."/>
            <person name="Idonuma A."/>
            <person name="Iijima M."/>
            <person name="Ikeda M."/>
            <person name="Ikeno M."/>
            <person name="Ito K."/>
            <person name="Ito S."/>
            <person name="Ito T."/>
            <person name="Ito Y."/>
            <person name="Ito Y."/>
            <person name="Iwabuchi A."/>
            <person name="Kamiya K."/>
            <person name="Karasawa W."/>
            <person name="Kurita K."/>
            <person name="Katagiri S."/>
            <person name="Kikuta A."/>
            <person name="Kobayashi H."/>
            <person name="Kobayashi N."/>
            <person name="Machita K."/>
            <person name="Maehara T."/>
            <person name="Masukawa M."/>
            <person name="Mizubayashi T."/>
            <person name="Mukai Y."/>
            <person name="Nagasaki H."/>
            <person name="Nagata Y."/>
            <person name="Naito S."/>
            <person name="Nakashima M."/>
            <person name="Nakama Y."/>
            <person name="Nakamichi Y."/>
            <person name="Nakamura M."/>
            <person name="Meguro A."/>
            <person name="Negishi M."/>
            <person name="Ohta I."/>
            <person name="Ohta T."/>
            <person name="Okamoto M."/>
            <person name="Ono N."/>
            <person name="Saji S."/>
            <person name="Sakaguchi M."/>
            <person name="Sakai K."/>
            <person name="Shibata M."/>
            <person name="Shimokawa T."/>
            <person name="Song J."/>
            <person name="Takazaki Y."/>
            <person name="Terasawa K."/>
            <person name="Tsugane M."/>
            <person name="Tsuji K."/>
            <person name="Ueda S."/>
            <person name="Waki K."/>
            <person name="Yamagata H."/>
            <person name="Yamamoto M."/>
            <person name="Yamamoto S."/>
            <person name="Yamane H."/>
            <person name="Yoshiki S."/>
            <person name="Yoshihara R."/>
            <person name="Yukawa K."/>
            <person name="Zhong H."/>
            <person name="Yano M."/>
            <person name="Yuan Q."/>
            <person name="Ouyang S."/>
            <person name="Liu J."/>
            <person name="Jones K.M."/>
            <person name="Gansberger K."/>
            <person name="Moffat K."/>
            <person name="Hill J."/>
            <person name="Bera J."/>
            <person name="Fadrosh D."/>
            <person name="Jin S."/>
            <person name="Johri S."/>
            <person name="Kim M."/>
            <person name="Overton L."/>
            <person name="Reardon M."/>
            <person name="Tsitrin T."/>
            <person name="Vuong H."/>
            <person name="Weaver B."/>
            <person name="Ciecko A."/>
            <person name="Tallon L."/>
            <person name="Jackson J."/>
            <person name="Pai G."/>
            <person name="Aken S.V."/>
            <person name="Utterback T."/>
            <person name="Reidmuller S."/>
            <person name="Feldblyum T."/>
            <person name="Hsiao J."/>
            <person name="Zismann V."/>
            <person name="Iobst S."/>
            <person name="de Vazeille A.R."/>
            <person name="Buell C.R."/>
            <person name="Ying K."/>
            <person name="Li Y."/>
            <person name="Lu T."/>
            <person name="Huang Y."/>
            <person name="Zhao Q."/>
            <person name="Feng Q."/>
            <person name="Zhang L."/>
            <person name="Zhu J."/>
            <person name="Weng Q."/>
            <person name="Mu J."/>
            <person name="Lu Y."/>
            <person name="Fan D."/>
            <person name="Liu Y."/>
            <person name="Guan J."/>
            <person name="Zhang Y."/>
            <person name="Yu S."/>
            <person name="Liu X."/>
            <person name="Zhang Y."/>
            <person name="Hong G."/>
            <person name="Han B."/>
            <person name="Choisne N."/>
            <person name="Demange N."/>
            <person name="Orjeda G."/>
            <person name="Samain S."/>
            <person name="Cattolico L."/>
            <person name="Pelletier E."/>
            <person name="Couloux A."/>
            <person name="Segurens B."/>
            <person name="Wincker P."/>
            <person name="D'Hont A."/>
            <person name="Scarpelli C."/>
            <person name="Weissenbach J."/>
            <person name="Salanoubat M."/>
            <person name="Quetier F."/>
            <person name="Yu Y."/>
            <person name="Kim H.R."/>
            <person name="Rambo T."/>
            <person name="Currie J."/>
            <person name="Collura K."/>
            <person name="Luo M."/>
            <person name="Yang T."/>
            <person name="Ammiraju J.S.S."/>
            <person name="Engler F."/>
            <person name="Soderlund C."/>
            <person name="Wing R.A."/>
            <person name="Palmer L.E."/>
            <person name="de la Bastide M."/>
            <person name="Spiegel L."/>
            <person name="Nascimento L."/>
            <person name="Zutavern T."/>
            <person name="O'Shaughnessy A."/>
            <person name="Dike S."/>
            <person name="Dedhia N."/>
            <person name="Preston R."/>
            <person name="Balija V."/>
            <person name="McCombie W.R."/>
            <person name="Chow T."/>
            <person name="Chen H."/>
            <person name="Chung M."/>
            <person name="Chen C."/>
            <person name="Shaw J."/>
            <person name="Wu H."/>
            <person name="Hsiao K."/>
            <person name="Chao Y."/>
            <person name="Chu M."/>
            <person name="Cheng C."/>
            <person name="Hour A."/>
            <person name="Lee P."/>
            <person name="Lin S."/>
            <person name="Lin Y."/>
            <person name="Liou J."/>
            <person name="Liu S."/>
            <person name="Hsing Y."/>
            <person name="Raghuvanshi S."/>
            <person name="Mohanty A."/>
            <person name="Bharti A.K."/>
            <person name="Gaur A."/>
            <person name="Gupta V."/>
            <person name="Kumar D."/>
            <person name="Ravi V."/>
            <person name="Vij S."/>
            <person name="Kapur A."/>
            <person name="Khurana P."/>
            <person name="Khurana P."/>
            <person name="Khurana J.P."/>
            <person name="Tyagi A.K."/>
            <person name="Gaikwad K."/>
            <person name="Singh A."/>
            <person name="Dalal V."/>
            <person name="Srivastava S."/>
            <person name="Dixit A."/>
            <person name="Pal A.K."/>
            <person name="Ghazi I.A."/>
            <person name="Yadav M."/>
            <person name="Pandit A."/>
            <person name="Bhargava A."/>
            <person name="Sureshbabu K."/>
            <person name="Batra K."/>
            <person name="Sharma T.R."/>
            <person name="Mohapatra T."/>
            <person name="Singh N.K."/>
            <person name="Messing J."/>
            <person name="Nelson A.B."/>
            <person name="Fuks G."/>
            <person name="Kavchok S."/>
            <person name="Keizer G."/>
            <person name="Linton E."/>
            <person name="Llaca V."/>
            <person name="Song R."/>
            <person name="Tanyolac B."/>
            <person name="Young S."/>
            <person name="Ho-Il K."/>
            <person name="Hahn J.H."/>
            <person name="Sangsakoo G."/>
            <person name="Vanavichit A."/>
            <person name="de Mattos Luiz.A.T."/>
            <person name="Zimmer P.D."/>
            <person name="Malone G."/>
            <person name="Dellagostin O."/>
            <person name="de Oliveira A.C."/>
            <person name="Bevan M."/>
            <person name="Bancroft I."/>
            <person name="Minx P."/>
            <person name="Cordum H."/>
            <person name="Wilson R."/>
            <person name="Cheng Z."/>
            <person name="Jin W."/>
            <person name="Jiang J."/>
            <person name="Leong S.A."/>
            <person name="Iwama H."/>
            <person name="Gojobori T."/>
            <person name="Itoh T."/>
            <person name="Niimura Y."/>
            <person name="Fujii Y."/>
            <person name="Habara T."/>
            <person name="Sakai H."/>
            <person name="Sato Y."/>
            <person name="Wilson G."/>
            <person name="Kumar K."/>
            <person name="McCouch S."/>
            <person name="Juretic N."/>
            <person name="Hoen D."/>
            <person name="Wright S."/>
            <person name="Bruskiewich R."/>
            <person name="Bureau T."/>
            <person name="Miyao A."/>
            <person name="Hirochika H."/>
            <person name="Nishikawa T."/>
            <person name="Kadowaki K."/>
            <person name="Sugiura M."/>
            <person name="Burr B."/>
            <person name="Sasaki T."/>
        </authorList>
    </citation>
    <scope>NUCLEOTIDE SEQUENCE [LARGE SCALE GENOMIC DNA]</scope>
    <source>
        <strain evidence="2">cv. Nipponbare</strain>
    </source>
</reference>
<feature type="non-terminal residue" evidence="1">
    <location>
        <position position="1"/>
    </location>
</feature>
<name>A0A0P0WXW9_ORYSJ</name>
<reference evidence="1 2" key="2">
    <citation type="journal article" date="2013" name="Plant Cell Physiol.">
        <title>Rice Annotation Project Database (RAP-DB): an integrative and interactive database for rice genomics.</title>
        <authorList>
            <person name="Sakai H."/>
            <person name="Lee S.S."/>
            <person name="Tanaka T."/>
            <person name="Numa H."/>
            <person name="Kim J."/>
            <person name="Kawahara Y."/>
            <person name="Wakimoto H."/>
            <person name="Yang C.C."/>
            <person name="Iwamoto M."/>
            <person name="Abe T."/>
            <person name="Yamada Y."/>
            <person name="Muto A."/>
            <person name="Inokuchi H."/>
            <person name="Ikemura T."/>
            <person name="Matsumoto T."/>
            <person name="Sasaki T."/>
            <person name="Itoh T."/>
        </authorList>
    </citation>
    <scope>NUCLEOTIDE SEQUENCE [LARGE SCALE GENOMIC DNA]</scope>
    <source>
        <strain evidence="2">cv. Nipponbare</strain>
    </source>
</reference>
<evidence type="ECO:0000313" key="1">
    <source>
        <dbReference type="EMBL" id="BAS98171.1"/>
    </source>
</evidence>
<evidence type="ECO:0000313" key="2">
    <source>
        <dbReference type="Proteomes" id="UP000059680"/>
    </source>
</evidence>
<dbReference type="Gramene" id="Os06t0549337-00">
    <property type="protein sequence ID" value="Os06t0549337-00"/>
    <property type="gene ID" value="Os06g0549337"/>
</dbReference>
<protein>
    <submittedName>
        <fullName evidence="1">Os06g0549337 protein</fullName>
    </submittedName>
</protein>